<sequence>MTIQWFKPNKPIAQFVFAHGAGAGSDSPFMQTMAQHLCDLGILVGLFDFEYMQQAKALGKRRPPDRAPKLLACFASQLAQIDSQLPLFVGGKSMGGRMASMLVTEGEYPIKGVIAMGYPFHPPGKPDKLRTEHFADIPCPFLVLQGERDTFGNQAELAQLQLDKAPEYIFFADGDHSLKPRKKSGYSEAEHLLEAAQQAAKFMREHAND</sequence>
<evidence type="ECO:0000313" key="3">
    <source>
        <dbReference type="Proteomes" id="UP000179786"/>
    </source>
</evidence>
<organism evidence="2 3">
    <name type="scientific">Pseudoalteromonas amylolytica</name>
    <dbReference type="NCBI Taxonomy" id="1859457"/>
    <lineage>
        <taxon>Bacteria</taxon>
        <taxon>Pseudomonadati</taxon>
        <taxon>Pseudomonadota</taxon>
        <taxon>Gammaproteobacteria</taxon>
        <taxon>Alteromonadales</taxon>
        <taxon>Pseudoalteromonadaceae</taxon>
        <taxon>Pseudoalteromonas</taxon>
    </lineage>
</organism>
<dbReference type="InterPro" id="IPR029058">
    <property type="entry name" value="AB_hydrolase_fold"/>
</dbReference>
<evidence type="ECO:0000313" key="2">
    <source>
        <dbReference type="EMBL" id="OHU87340.1"/>
    </source>
</evidence>
<keyword evidence="3" id="KW-1185">Reference proteome</keyword>
<keyword evidence="2" id="KW-0378">Hydrolase</keyword>
<dbReference type="EMBL" id="MKJU01000032">
    <property type="protein sequence ID" value="OHU87340.1"/>
    <property type="molecule type" value="Genomic_DNA"/>
</dbReference>
<dbReference type="STRING" id="1859457.BET10_20620"/>
<feature type="domain" description="KANL3/Tex30 alpha/beta hydrolase-like" evidence="1">
    <location>
        <begin position="13"/>
        <end position="203"/>
    </location>
</feature>
<dbReference type="RefSeq" id="WP_070987292.1">
    <property type="nucleotide sequence ID" value="NZ_MKJU01000032.1"/>
</dbReference>
<dbReference type="InterPro" id="IPR026555">
    <property type="entry name" value="NSL3/Tex30"/>
</dbReference>
<dbReference type="OrthoDB" id="652634at2"/>
<dbReference type="Pfam" id="PF20408">
    <property type="entry name" value="Abhydrolase_11"/>
    <property type="match status" value="1"/>
</dbReference>
<accession>A0A1S1MKY4</accession>
<dbReference type="Proteomes" id="UP000179786">
    <property type="component" value="Unassembled WGS sequence"/>
</dbReference>
<reference evidence="2 3" key="1">
    <citation type="submission" date="2016-09" db="EMBL/GenBank/DDBJ databases">
        <title>Pseudoalteromonas amylolytica sp. nov., isolated from the surface seawater.</title>
        <authorList>
            <person name="Wu Y.-H."/>
            <person name="Cheng H."/>
            <person name="Jin X.-B."/>
            <person name="Wang C.-S."/>
            <person name="Xu X.-W."/>
        </authorList>
    </citation>
    <scope>NUCLEOTIDE SEQUENCE [LARGE SCALE GENOMIC DNA]</scope>
    <source>
        <strain evidence="2 3">JW1</strain>
    </source>
</reference>
<gene>
    <name evidence="2" type="ORF">BET10_20620</name>
</gene>
<dbReference type="SUPFAM" id="SSF53474">
    <property type="entry name" value="alpha/beta-Hydrolases"/>
    <property type="match status" value="1"/>
</dbReference>
<name>A0A1S1MKY4_9GAMM</name>
<proteinExistence type="predicted"/>
<dbReference type="PANTHER" id="PTHR13136:SF11">
    <property type="entry name" value="TESTIS-EXPRESSED PROTEIN 30"/>
    <property type="match status" value="1"/>
</dbReference>
<dbReference type="PANTHER" id="PTHR13136">
    <property type="entry name" value="TESTIS DEVELOPMENT PROTEIN PRTD"/>
    <property type="match status" value="1"/>
</dbReference>
<dbReference type="InterPro" id="IPR046879">
    <property type="entry name" value="KANL3/Tex30_Abhydrolase"/>
</dbReference>
<protein>
    <submittedName>
        <fullName evidence="2">Alpha/beta hydrolase</fullName>
    </submittedName>
</protein>
<comment type="caution">
    <text evidence="2">The sequence shown here is derived from an EMBL/GenBank/DDBJ whole genome shotgun (WGS) entry which is preliminary data.</text>
</comment>
<dbReference type="Gene3D" id="3.40.50.1820">
    <property type="entry name" value="alpha/beta hydrolase"/>
    <property type="match status" value="1"/>
</dbReference>
<dbReference type="GO" id="GO:0016787">
    <property type="term" value="F:hydrolase activity"/>
    <property type="evidence" value="ECO:0007669"/>
    <property type="project" value="UniProtKB-KW"/>
</dbReference>
<evidence type="ECO:0000259" key="1">
    <source>
        <dbReference type="Pfam" id="PF20408"/>
    </source>
</evidence>
<dbReference type="AlphaFoldDB" id="A0A1S1MKY4"/>